<protein>
    <recommendedName>
        <fullName evidence="5">GPN-loop GTPase 2</fullName>
    </recommendedName>
</protein>
<organism evidence="8">
    <name type="scientific">Onchocerca flexuosa</name>
    <dbReference type="NCBI Taxonomy" id="387005"/>
    <lineage>
        <taxon>Eukaryota</taxon>
        <taxon>Metazoa</taxon>
        <taxon>Ecdysozoa</taxon>
        <taxon>Nematoda</taxon>
        <taxon>Chromadorea</taxon>
        <taxon>Rhabditida</taxon>
        <taxon>Spirurina</taxon>
        <taxon>Spiruromorpha</taxon>
        <taxon>Filarioidea</taxon>
        <taxon>Onchocercidae</taxon>
        <taxon>Onchocerca</taxon>
    </lineage>
</organism>
<dbReference type="Pfam" id="PF03029">
    <property type="entry name" value="ATP_bind_1"/>
    <property type="match status" value="1"/>
</dbReference>
<dbReference type="GO" id="GO:0003924">
    <property type="term" value="F:GTPase activity"/>
    <property type="evidence" value="ECO:0007669"/>
    <property type="project" value="TreeGrafter"/>
</dbReference>
<comment type="similarity">
    <text evidence="1 5">Belongs to the GPN-loop GTPase family.</text>
</comment>
<comment type="function">
    <text evidence="5">Small GTPase required for proper localization of RNA polymerase II and III (RNAPII and RNAPIII). May act at an RNAP assembly step prior to nuclear import.</text>
</comment>
<dbReference type="GO" id="GO:0005737">
    <property type="term" value="C:cytoplasm"/>
    <property type="evidence" value="ECO:0007669"/>
    <property type="project" value="TreeGrafter"/>
</dbReference>
<evidence type="ECO:0000256" key="3">
    <source>
        <dbReference type="ARBA" id="ARBA00022801"/>
    </source>
</evidence>
<dbReference type="PANTHER" id="PTHR21231">
    <property type="entry name" value="XPA-BINDING PROTEIN 1-RELATED"/>
    <property type="match status" value="1"/>
</dbReference>
<comment type="subunit">
    <text evidence="5">Binds to RNA polymerase II (RNAPII).</text>
</comment>
<name>A0A183HKG5_9BILA</name>
<evidence type="ECO:0000256" key="5">
    <source>
        <dbReference type="RuleBase" id="RU365059"/>
    </source>
</evidence>
<dbReference type="PANTHER" id="PTHR21231:SF3">
    <property type="entry name" value="GPN-LOOP GTPASE 2"/>
    <property type="match status" value="1"/>
</dbReference>
<keyword evidence="4 5" id="KW-0342">GTP-binding</keyword>
<keyword evidence="7" id="KW-1185">Reference proteome</keyword>
<dbReference type="SUPFAM" id="SSF52540">
    <property type="entry name" value="P-loop containing nucleoside triphosphate hydrolases"/>
    <property type="match status" value="1"/>
</dbReference>
<dbReference type="GO" id="GO:0005525">
    <property type="term" value="F:GTP binding"/>
    <property type="evidence" value="ECO:0007669"/>
    <property type="project" value="UniProtKB-KW"/>
</dbReference>
<dbReference type="AlphaFoldDB" id="A0A183HKG5"/>
<accession>A0A183HKG5</accession>
<evidence type="ECO:0000313" key="6">
    <source>
        <dbReference type="EMBL" id="VDO53445.1"/>
    </source>
</evidence>
<reference evidence="6 7" key="2">
    <citation type="submission" date="2018-11" db="EMBL/GenBank/DDBJ databases">
        <authorList>
            <consortium name="Pathogen Informatics"/>
        </authorList>
    </citation>
    <scope>NUCLEOTIDE SEQUENCE [LARGE SCALE GENOMIC DNA]</scope>
</reference>
<dbReference type="InterPro" id="IPR027417">
    <property type="entry name" value="P-loop_NTPase"/>
</dbReference>
<dbReference type="EMBL" id="UZAJ01008686">
    <property type="protein sequence ID" value="VDO53445.1"/>
    <property type="molecule type" value="Genomic_DNA"/>
</dbReference>
<proteinExistence type="inferred from homology"/>
<dbReference type="InterPro" id="IPR004130">
    <property type="entry name" value="Gpn"/>
</dbReference>
<dbReference type="WBParaSite" id="OFLC_0000797601-mRNA-1">
    <property type="protein sequence ID" value="OFLC_0000797601-mRNA-1"/>
    <property type="gene ID" value="OFLC_0000797601"/>
</dbReference>
<dbReference type="Gene3D" id="3.40.50.300">
    <property type="entry name" value="P-loop containing nucleotide triphosphate hydrolases"/>
    <property type="match status" value="1"/>
</dbReference>
<evidence type="ECO:0000313" key="7">
    <source>
        <dbReference type="Proteomes" id="UP000267606"/>
    </source>
</evidence>
<gene>
    <name evidence="6" type="ORF">OFLC_LOCUS7975</name>
</gene>
<keyword evidence="2 5" id="KW-0547">Nucleotide-binding</keyword>
<keyword evidence="3 5" id="KW-0378">Hydrolase</keyword>
<evidence type="ECO:0000313" key="8">
    <source>
        <dbReference type="WBParaSite" id="OFLC_0000797601-mRNA-1"/>
    </source>
</evidence>
<reference evidence="8" key="1">
    <citation type="submission" date="2016-06" db="UniProtKB">
        <authorList>
            <consortium name="WormBaseParasite"/>
        </authorList>
    </citation>
    <scope>IDENTIFICATION</scope>
</reference>
<dbReference type="STRING" id="387005.A0A183HKG5"/>
<dbReference type="Proteomes" id="UP000267606">
    <property type="component" value="Unassembled WGS sequence"/>
</dbReference>
<evidence type="ECO:0000256" key="4">
    <source>
        <dbReference type="ARBA" id="ARBA00023134"/>
    </source>
</evidence>
<sequence>MTPEWITDGSNQFRTSEISHLVGQRILTEQQTKVTKGQRQLANDNNFRSLTKIRLTQTKLAWKLRTVRWNISGDNVVVYRSSGKRGLVGLGSVRGIRPSEIRDNESIMFGQIVIGAPGAGKTTYCDGMSQILSQLGRPVICVNLDPANDYLPYKCDIDIRELVKVEDITSRLNLGPNGALRYCMQTLKKNMEWLRLKLSRMDGYLLFDFPGQLELYNSDDCITSIIHNVGNLSF</sequence>
<evidence type="ECO:0000256" key="2">
    <source>
        <dbReference type="ARBA" id="ARBA00022741"/>
    </source>
</evidence>
<evidence type="ECO:0000256" key="1">
    <source>
        <dbReference type="ARBA" id="ARBA00005290"/>
    </source>
</evidence>